<accession>A0A829GPV8</accession>
<dbReference type="EMBL" id="ANJZ01000184">
    <property type="protein sequence ID" value="EPC62482.1"/>
    <property type="molecule type" value="Genomic_DNA"/>
</dbReference>
<dbReference type="AlphaFoldDB" id="A0A829GPV8"/>
<evidence type="ECO:0000313" key="2">
    <source>
        <dbReference type="EMBL" id="EPC62482.1"/>
    </source>
</evidence>
<keyword evidence="1" id="KW-1133">Transmembrane helix</keyword>
<gene>
    <name evidence="2" type="ORF">Lpp14_07729</name>
</gene>
<feature type="transmembrane region" description="Helical" evidence="1">
    <location>
        <begin position="43"/>
        <end position="67"/>
    </location>
</feature>
<dbReference type="Proteomes" id="UP000014264">
    <property type="component" value="Unassembled WGS sequence"/>
</dbReference>
<keyword evidence="1" id="KW-0472">Membrane</keyword>
<proteinExistence type="predicted"/>
<evidence type="ECO:0000256" key="1">
    <source>
        <dbReference type="SAM" id="Phobius"/>
    </source>
</evidence>
<comment type="caution">
    <text evidence="2">The sequence shown here is derived from an EMBL/GenBank/DDBJ whole genome shotgun (WGS) entry which is preliminary data.</text>
</comment>
<reference evidence="2 3" key="1">
    <citation type="journal article" date="2013" name="PLoS ONE">
        <title>Lactobacillus paracasei comparative genomics: towards species pan-genome definition and exploitation of diversity.</title>
        <authorList>
            <person name="Smokvina T."/>
            <person name="Wels M."/>
            <person name="Polka J."/>
            <person name="Chervaux C."/>
            <person name="Brisse S."/>
            <person name="Boekhorst J."/>
            <person name="van Hylckama Vlieg J.E."/>
            <person name="Siezen R.J."/>
        </authorList>
    </citation>
    <scope>NUCLEOTIDE SEQUENCE [LARGE SCALE GENOMIC DNA]</scope>
    <source>
        <strain evidence="2 3">Lpp14</strain>
    </source>
</reference>
<name>A0A829GPV8_LACPA</name>
<organism evidence="2 3">
    <name type="scientific">Lacticaseibacillus paracasei subsp. paracasei Lpp14</name>
    <dbReference type="NCBI Taxonomy" id="1256204"/>
    <lineage>
        <taxon>Bacteria</taxon>
        <taxon>Bacillati</taxon>
        <taxon>Bacillota</taxon>
        <taxon>Bacilli</taxon>
        <taxon>Lactobacillales</taxon>
        <taxon>Lactobacillaceae</taxon>
        <taxon>Lacticaseibacillus</taxon>
    </lineage>
</organism>
<dbReference type="NCBIfam" id="NF040517">
    <property type="entry name" value="Lacto_Palin_RP2"/>
    <property type="match status" value="1"/>
</dbReference>
<sequence length="103" mass="11225">MLRFLTGVGHALAETRSQAQKPAQKDLKSKWPKTSHLGLRPLMLRFLPAPAHALTVAISSFTVIMVFTGIRPSNRISPESDEMMVIVLDNSNIRVVVGMSGGV</sequence>
<protein>
    <submittedName>
        <fullName evidence="2">tRNA-specific 2-thiouridylase mnmA</fullName>
    </submittedName>
</protein>
<feature type="non-terminal residue" evidence="2">
    <location>
        <position position="103"/>
    </location>
</feature>
<evidence type="ECO:0000313" key="3">
    <source>
        <dbReference type="Proteomes" id="UP000014264"/>
    </source>
</evidence>
<keyword evidence="1" id="KW-0812">Transmembrane</keyword>